<dbReference type="PANTHER" id="PTHR43237">
    <property type="entry name" value="NADP-DEPENDENT MALIC ENZYME"/>
    <property type="match status" value="1"/>
</dbReference>
<dbReference type="EMBL" id="LCRI01000029">
    <property type="protein sequence ID" value="KKW32285.1"/>
    <property type="molecule type" value="Genomic_DNA"/>
</dbReference>
<dbReference type="Gene3D" id="3.40.50.10380">
    <property type="entry name" value="Malic enzyme, N-terminal domain"/>
    <property type="match status" value="1"/>
</dbReference>
<evidence type="ECO:0000313" key="10">
    <source>
        <dbReference type="EMBL" id="KKW32285.1"/>
    </source>
</evidence>
<reference evidence="10 11" key="1">
    <citation type="journal article" date="2015" name="Nature">
        <title>rRNA introns, odd ribosomes, and small enigmatic genomes across a large radiation of phyla.</title>
        <authorList>
            <person name="Brown C.T."/>
            <person name="Hug L.A."/>
            <person name="Thomas B.C."/>
            <person name="Sharon I."/>
            <person name="Castelle C.J."/>
            <person name="Singh A."/>
            <person name="Wilkins M.J."/>
            <person name="Williams K.H."/>
            <person name="Banfield J.F."/>
        </authorList>
    </citation>
    <scope>NUCLEOTIDE SEQUENCE [LARGE SCALE GENOMIC DNA]</scope>
</reference>
<feature type="domain" description="Malic enzyme N-terminal" evidence="9">
    <location>
        <begin position="15"/>
        <end position="148"/>
    </location>
</feature>
<comment type="cofactor">
    <cofactor evidence="7">
        <name>Mg(2+)</name>
        <dbReference type="ChEBI" id="CHEBI:18420"/>
    </cofactor>
    <cofactor evidence="7">
        <name>Mn(2+)</name>
        <dbReference type="ChEBI" id="CHEBI:29035"/>
    </cofactor>
    <text evidence="7">Divalent metal cations. Prefers magnesium or manganese.</text>
</comment>
<feature type="domain" description="Malic enzyme NAD-binding" evidence="8">
    <location>
        <begin position="160"/>
        <end position="381"/>
    </location>
</feature>
<feature type="binding site" evidence="6">
    <location>
        <position position="285"/>
    </location>
    <ligand>
        <name>(S)-malate</name>
        <dbReference type="ChEBI" id="CHEBI:15589"/>
    </ligand>
</feature>
<dbReference type="Proteomes" id="UP000034711">
    <property type="component" value="Unassembled WGS sequence"/>
</dbReference>
<protein>
    <submittedName>
        <fullName evidence="10">Malate dehydrogenase</fullName>
    </submittedName>
</protein>
<evidence type="ECO:0000256" key="4">
    <source>
        <dbReference type="ARBA" id="ARBA00023002"/>
    </source>
</evidence>
<dbReference type="Gene3D" id="3.40.50.720">
    <property type="entry name" value="NAD(P)-binding Rossmann-like Domain"/>
    <property type="match status" value="1"/>
</dbReference>
<proteinExistence type="inferred from homology"/>
<organism evidence="10 11">
    <name type="scientific">Candidatus Uhrbacteria bacterium GW2011_GWA2_53_10</name>
    <dbReference type="NCBI Taxonomy" id="1618980"/>
    <lineage>
        <taxon>Bacteria</taxon>
        <taxon>Candidatus Uhriibacteriota</taxon>
    </lineage>
</organism>
<dbReference type="GO" id="GO:0004470">
    <property type="term" value="F:malic enzyme activity"/>
    <property type="evidence" value="ECO:0007669"/>
    <property type="project" value="InterPro"/>
</dbReference>
<feature type="binding site" evidence="7">
    <location>
        <position position="134"/>
    </location>
    <ligand>
        <name>a divalent metal cation</name>
        <dbReference type="ChEBI" id="CHEBI:60240"/>
    </ligand>
</feature>
<name>A0A0G1XN43_9BACT</name>
<dbReference type="GO" id="GO:0046872">
    <property type="term" value="F:metal ion binding"/>
    <property type="evidence" value="ECO:0007669"/>
    <property type="project" value="UniProtKB-KW"/>
</dbReference>
<dbReference type="CDD" id="cd05311">
    <property type="entry name" value="NAD_bind_2_malic_enz"/>
    <property type="match status" value="1"/>
</dbReference>
<evidence type="ECO:0000256" key="6">
    <source>
        <dbReference type="PIRSR" id="PIRSR000106-2"/>
    </source>
</evidence>
<keyword evidence="4" id="KW-0560">Oxidoreductase</keyword>
<gene>
    <name evidence="10" type="ORF">UY77_C0029G0006</name>
</gene>
<evidence type="ECO:0000259" key="8">
    <source>
        <dbReference type="SMART" id="SM00919"/>
    </source>
</evidence>
<dbReference type="InterPro" id="IPR037062">
    <property type="entry name" value="Malic_N_dom_sf"/>
</dbReference>
<dbReference type="AlphaFoldDB" id="A0A0G1XN43"/>
<dbReference type="FunFam" id="3.40.50.10380:FF:000003">
    <property type="entry name" value="NADP-dependent malic enzyme"/>
    <property type="match status" value="1"/>
</dbReference>
<dbReference type="SUPFAM" id="SSF51735">
    <property type="entry name" value="NAD(P)-binding Rossmann-fold domains"/>
    <property type="match status" value="1"/>
</dbReference>
<sequence>MNYDELALALHKRLKGKIGLQVKTPIRSREDLSVAYTPGVAAPCKAIARDPEAVWEYTARGNLVAVVTDGSAVLGLGNIGAKAGMPVMEGKAVLFKEFADIDAFPICLGTQDTEEIIRVVQAIAPTFGGINLEDISAPRCFEIEARLKETLDIPVFHDDQHGTAIVVMAGILNACKVTGRSLPELKVAISGSGAAGVAVTKQLLQQGVKDIVVVDSKGILALSRTDLNPSKQALAAETNLTGLSGTLADAVRDRDVFIGVSAPGVLTGDMVKTMRKGPIIFALANPVPEIMPDVAKQAGAAVVATGRSDFPNQVNNVLAFPGVFRGALDVRAKAITEEMKLAAAEALASYVPRPSADKIIPDVLDKGVAKAVAEAVRKAYVAQ</sequence>
<evidence type="ECO:0000256" key="1">
    <source>
        <dbReference type="ARBA" id="ARBA00001936"/>
    </source>
</evidence>
<evidence type="ECO:0000259" key="9">
    <source>
        <dbReference type="SMART" id="SM01274"/>
    </source>
</evidence>
<feature type="binding site" evidence="6">
    <location>
        <position position="315"/>
    </location>
    <ligand>
        <name>(S)-malate</name>
        <dbReference type="ChEBI" id="CHEBI:15589"/>
    </ligand>
</feature>
<dbReference type="SUPFAM" id="SSF53223">
    <property type="entry name" value="Aminoacid dehydrogenase-like, N-terminal domain"/>
    <property type="match status" value="1"/>
</dbReference>
<feature type="binding site" evidence="7">
    <location>
        <position position="159"/>
    </location>
    <ligand>
        <name>a divalent metal cation</name>
        <dbReference type="ChEBI" id="CHEBI:60240"/>
    </ligand>
</feature>
<comment type="caution">
    <text evidence="10">The sequence shown here is derived from an EMBL/GenBank/DDBJ whole genome shotgun (WGS) entry which is preliminary data.</text>
</comment>
<dbReference type="SMART" id="SM00919">
    <property type="entry name" value="Malic_M"/>
    <property type="match status" value="1"/>
</dbReference>
<evidence type="ECO:0000313" key="11">
    <source>
        <dbReference type="Proteomes" id="UP000034711"/>
    </source>
</evidence>
<feature type="binding site" evidence="7">
    <location>
        <position position="133"/>
    </location>
    <ligand>
        <name>a divalent metal cation</name>
        <dbReference type="ChEBI" id="CHEBI:60240"/>
    </ligand>
</feature>
<dbReference type="PROSITE" id="PS00331">
    <property type="entry name" value="MALIC_ENZYMES"/>
    <property type="match status" value="1"/>
</dbReference>
<dbReference type="InterPro" id="IPR045213">
    <property type="entry name" value="Malic_NAD-bd_bact_type"/>
</dbReference>
<comment type="cofactor">
    <cofactor evidence="1">
        <name>Mn(2+)</name>
        <dbReference type="ChEBI" id="CHEBI:29035"/>
    </cofactor>
</comment>
<dbReference type="InterPro" id="IPR012301">
    <property type="entry name" value="Malic_N_dom"/>
</dbReference>
<dbReference type="PANTHER" id="PTHR43237:SF4">
    <property type="entry name" value="NADP-DEPENDENT MALIC ENZYME"/>
    <property type="match status" value="1"/>
</dbReference>
<dbReference type="InterPro" id="IPR012302">
    <property type="entry name" value="Malic_NAD-bd"/>
</dbReference>
<evidence type="ECO:0000256" key="3">
    <source>
        <dbReference type="ARBA" id="ARBA00022723"/>
    </source>
</evidence>
<dbReference type="InterPro" id="IPR046346">
    <property type="entry name" value="Aminoacid_DH-like_N_sf"/>
</dbReference>
<accession>A0A0G1XN43</accession>
<dbReference type="GO" id="GO:0051287">
    <property type="term" value="F:NAD binding"/>
    <property type="evidence" value="ECO:0007669"/>
    <property type="project" value="InterPro"/>
</dbReference>
<dbReference type="InterPro" id="IPR036291">
    <property type="entry name" value="NAD(P)-bd_dom_sf"/>
</dbReference>
<keyword evidence="3 7" id="KW-0479">Metal-binding</keyword>
<dbReference type="Pfam" id="PF00390">
    <property type="entry name" value="malic"/>
    <property type="match status" value="1"/>
</dbReference>
<evidence type="ECO:0000256" key="7">
    <source>
        <dbReference type="PIRSR" id="PIRSR000106-3"/>
    </source>
</evidence>
<dbReference type="InterPro" id="IPR001891">
    <property type="entry name" value="Malic_OxRdtase"/>
</dbReference>
<dbReference type="GO" id="GO:0016616">
    <property type="term" value="F:oxidoreductase activity, acting on the CH-OH group of donors, NAD or NADP as acceptor"/>
    <property type="evidence" value="ECO:0007669"/>
    <property type="project" value="InterPro"/>
</dbReference>
<dbReference type="InterPro" id="IPR051674">
    <property type="entry name" value="Malate_Decarboxylase"/>
</dbReference>
<feature type="active site" description="Proton donor" evidence="5">
    <location>
        <position position="36"/>
    </location>
</feature>
<dbReference type="Pfam" id="PF03949">
    <property type="entry name" value="Malic_M"/>
    <property type="match status" value="1"/>
</dbReference>
<dbReference type="InterPro" id="IPR015884">
    <property type="entry name" value="Malic_enzyme_CS"/>
</dbReference>
<comment type="similarity">
    <text evidence="2">Belongs to the malic enzymes family.</text>
</comment>
<dbReference type="PATRIC" id="fig|1618980.3.peg.468"/>
<evidence type="ECO:0000256" key="5">
    <source>
        <dbReference type="PIRSR" id="PIRSR000106-1"/>
    </source>
</evidence>
<evidence type="ECO:0000256" key="2">
    <source>
        <dbReference type="ARBA" id="ARBA00008785"/>
    </source>
</evidence>
<feature type="active site" description="Proton acceptor" evidence="5">
    <location>
        <position position="91"/>
    </location>
</feature>
<dbReference type="SMART" id="SM01274">
    <property type="entry name" value="malic"/>
    <property type="match status" value="1"/>
</dbReference>
<dbReference type="PIRSF" id="PIRSF000106">
    <property type="entry name" value="ME"/>
    <property type="match status" value="1"/>
</dbReference>